<dbReference type="Proteomes" id="UP000308197">
    <property type="component" value="Unassembled WGS sequence"/>
</dbReference>
<gene>
    <name evidence="9" type="ORF">K466DRAFT_494916</name>
</gene>
<evidence type="ECO:0000256" key="7">
    <source>
        <dbReference type="ARBA" id="ARBA00023136"/>
    </source>
</evidence>
<evidence type="ECO:0000256" key="4">
    <source>
        <dbReference type="ARBA" id="ARBA00022824"/>
    </source>
</evidence>
<dbReference type="PANTHER" id="PTHR23129:SF0">
    <property type="entry name" value="ACYL-COENZYME A DIPHOSPHATASE FITM2"/>
    <property type="match status" value="1"/>
</dbReference>
<keyword evidence="10" id="KW-1185">Reference proteome</keyword>
<dbReference type="EMBL" id="ML211258">
    <property type="protein sequence ID" value="TFK85345.1"/>
    <property type="molecule type" value="Genomic_DNA"/>
</dbReference>
<dbReference type="PANTHER" id="PTHR23129">
    <property type="entry name" value="ACYL-COENZYME A DIPHOSPHATASE FITM2"/>
    <property type="match status" value="1"/>
</dbReference>
<dbReference type="GO" id="GO:0008654">
    <property type="term" value="P:phospholipid biosynthetic process"/>
    <property type="evidence" value="ECO:0007669"/>
    <property type="project" value="TreeGrafter"/>
</dbReference>
<evidence type="ECO:0008006" key="11">
    <source>
        <dbReference type="Google" id="ProtNLM"/>
    </source>
</evidence>
<comment type="subcellular location">
    <subcellularLocation>
        <location evidence="1">Endoplasmic reticulum membrane</location>
        <topology evidence="1">Multi-pass membrane protein</topology>
    </subcellularLocation>
</comment>
<keyword evidence="4" id="KW-0256">Endoplasmic reticulum</keyword>
<name>A0A5C3P6R5_9APHY</name>
<evidence type="ECO:0000256" key="6">
    <source>
        <dbReference type="ARBA" id="ARBA00023098"/>
    </source>
</evidence>
<feature type="transmembrane region" description="Helical" evidence="8">
    <location>
        <begin position="220"/>
        <end position="242"/>
    </location>
</feature>
<feature type="transmembrane region" description="Helical" evidence="8">
    <location>
        <begin position="249"/>
        <end position="268"/>
    </location>
</feature>
<keyword evidence="6" id="KW-0443">Lipid metabolism</keyword>
<proteinExistence type="predicted"/>
<keyword evidence="5 8" id="KW-1133">Transmembrane helix</keyword>
<dbReference type="AlphaFoldDB" id="A0A5C3P6R5"/>
<evidence type="ECO:0000256" key="8">
    <source>
        <dbReference type="SAM" id="Phobius"/>
    </source>
</evidence>
<feature type="transmembrane region" description="Helical" evidence="8">
    <location>
        <begin position="182"/>
        <end position="200"/>
    </location>
</feature>
<evidence type="ECO:0000313" key="9">
    <source>
        <dbReference type="EMBL" id="TFK85345.1"/>
    </source>
</evidence>
<organism evidence="9 10">
    <name type="scientific">Polyporus arcularius HHB13444</name>
    <dbReference type="NCBI Taxonomy" id="1314778"/>
    <lineage>
        <taxon>Eukaryota</taxon>
        <taxon>Fungi</taxon>
        <taxon>Dikarya</taxon>
        <taxon>Basidiomycota</taxon>
        <taxon>Agaricomycotina</taxon>
        <taxon>Agaricomycetes</taxon>
        <taxon>Polyporales</taxon>
        <taxon>Polyporaceae</taxon>
        <taxon>Polyporus</taxon>
    </lineage>
</organism>
<sequence length="290" mass="31585">MPSPSNVRLVAVAATASILIFGTLYSVVNNTYLDTSNPLITALPHHLHETDYFASKKNPLNVYFTKKLWGWTTATFLVHFLTSPNTARAPVRVAQYILATSIWLAFTGWFFGPPVFDRLTASTGGECILHLPSGASISVPTDYCYTGTPVSPATHPALFPASLLLPDGEWVARPRLRRGHDVSGHMFLLTLSTLFLVDQLRWSFAKLPGSRSWTAGHRYAVAFAGVVTCVSLFALYTTSVYFHTPFEKFTGYVLGLAAFGATQLPLYLTSSDVPVGQPVRTPAPSKSPAS</sequence>
<feature type="transmembrane region" description="Helical" evidence="8">
    <location>
        <begin position="93"/>
        <end position="112"/>
    </location>
</feature>
<evidence type="ECO:0000256" key="3">
    <source>
        <dbReference type="ARBA" id="ARBA00022801"/>
    </source>
</evidence>
<evidence type="ECO:0000313" key="10">
    <source>
        <dbReference type="Proteomes" id="UP000308197"/>
    </source>
</evidence>
<dbReference type="GO" id="GO:0010945">
    <property type="term" value="F:coenzyme A diphosphatase activity"/>
    <property type="evidence" value="ECO:0007669"/>
    <property type="project" value="InterPro"/>
</dbReference>
<protein>
    <recommendedName>
        <fullName evidence="11">Inositol phospholipid synthesis and fat-storage-inducing TM-domain-containing protein</fullName>
    </recommendedName>
</protein>
<reference evidence="9 10" key="1">
    <citation type="journal article" date="2019" name="Nat. Ecol. Evol.">
        <title>Megaphylogeny resolves global patterns of mushroom evolution.</title>
        <authorList>
            <person name="Varga T."/>
            <person name="Krizsan K."/>
            <person name="Foldi C."/>
            <person name="Dima B."/>
            <person name="Sanchez-Garcia M."/>
            <person name="Sanchez-Ramirez S."/>
            <person name="Szollosi G.J."/>
            <person name="Szarkandi J.G."/>
            <person name="Papp V."/>
            <person name="Albert L."/>
            <person name="Andreopoulos W."/>
            <person name="Angelini C."/>
            <person name="Antonin V."/>
            <person name="Barry K.W."/>
            <person name="Bougher N.L."/>
            <person name="Buchanan P."/>
            <person name="Buyck B."/>
            <person name="Bense V."/>
            <person name="Catcheside P."/>
            <person name="Chovatia M."/>
            <person name="Cooper J."/>
            <person name="Damon W."/>
            <person name="Desjardin D."/>
            <person name="Finy P."/>
            <person name="Geml J."/>
            <person name="Haridas S."/>
            <person name="Hughes K."/>
            <person name="Justo A."/>
            <person name="Karasinski D."/>
            <person name="Kautmanova I."/>
            <person name="Kiss B."/>
            <person name="Kocsube S."/>
            <person name="Kotiranta H."/>
            <person name="LaButti K.M."/>
            <person name="Lechner B.E."/>
            <person name="Liimatainen K."/>
            <person name="Lipzen A."/>
            <person name="Lukacs Z."/>
            <person name="Mihaltcheva S."/>
            <person name="Morgado L.N."/>
            <person name="Niskanen T."/>
            <person name="Noordeloos M.E."/>
            <person name="Ohm R.A."/>
            <person name="Ortiz-Santana B."/>
            <person name="Ovrebo C."/>
            <person name="Racz N."/>
            <person name="Riley R."/>
            <person name="Savchenko A."/>
            <person name="Shiryaev A."/>
            <person name="Soop K."/>
            <person name="Spirin V."/>
            <person name="Szebenyi C."/>
            <person name="Tomsovsky M."/>
            <person name="Tulloss R.E."/>
            <person name="Uehling J."/>
            <person name="Grigoriev I.V."/>
            <person name="Vagvolgyi C."/>
            <person name="Papp T."/>
            <person name="Martin F.M."/>
            <person name="Miettinen O."/>
            <person name="Hibbett D.S."/>
            <person name="Nagy L.G."/>
        </authorList>
    </citation>
    <scope>NUCLEOTIDE SEQUENCE [LARGE SCALE GENOMIC DNA]</scope>
    <source>
        <strain evidence="9 10">HHB13444</strain>
    </source>
</reference>
<dbReference type="FunCoup" id="A0A5C3P6R5">
    <property type="interactions" value="152"/>
</dbReference>
<evidence type="ECO:0000256" key="5">
    <source>
        <dbReference type="ARBA" id="ARBA00022989"/>
    </source>
</evidence>
<dbReference type="GO" id="GO:0005789">
    <property type="term" value="C:endoplasmic reticulum membrane"/>
    <property type="evidence" value="ECO:0007669"/>
    <property type="project" value="UniProtKB-SubCell"/>
</dbReference>
<dbReference type="InterPro" id="IPR019388">
    <property type="entry name" value="FIT"/>
</dbReference>
<dbReference type="GO" id="GO:0034389">
    <property type="term" value="P:lipid droplet organization"/>
    <property type="evidence" value="ECO:0007669"/>
    <property type="project" value="TreeGrafter"/>
</dbReference>
<dbReference type="InParanoid" id="A0A5C3P6R5"/>
<keyword evidence="3" id="KW-0378">Hydrolase</keyword>
<dbReference type="Pfam" id="PF10261">
    <property type="entry name" value="FIT"/>
    <property type="match status" value="2"/>
</dbReference>
<keyword evidence="7 8" id="KW-0472">Membrane</keyword>
<evidence type="ECO:0000256" key="2">
    <source>
        <dbReference type="ARBA" id="ARBA00022692"/>
    </source>
</evidence>
<dbReference type="GO" id="GO:0019915">
    <property type="term" value="P:lipid storage"/>
    <property type="evidence" value="ECO:0007669"/>
    <property type="project" value="InterPro"/>
</dbReference>
<keyword evidence="2 8" id="KW-0812">Transmembrane</keyword>
<feature type="transmembrane region" description="Helical" evidence="8">
    <location>
        <begin position="7"/>
        <end position="28"/>
    </location>
</feature>
<dbReference type="STRING" id="1314778.A0A5C3P6R5"/>
<evidence type="ECO:0000256" key="1">
    <source>
        <dbReference type="ARBA" id="ARBA00004477"/>
    </source>
</evidence>
<accession>A0A5C3P6R5</accession>